<sequence>MTDDTFQDFDDDAQAPAHLKGMITAEIDIVRDIMQVVQMFLGETMVTGVVLLQELEKNKKDEDK</sequence>
<comment type="caution">
    <text evidence="1">The sequence shown here is derived from an EMBL/GenBank/DDBJ whole genome shotgun (WGS) entry which is preliminary data.</text>
</comment>
<name>A0A4Q5LZH9_9BACT</name>
<evidence type="ECO:0000313" key="2">
    <source>
        <dbReference type="Proteomes" id="UP000293162"/>
    </source>
</evidence>
<organism evidence="1 2">
    <name type="scientific">Emticicia agri</name>
    <dbReference type="NCBI Taxonomy" id="2492393"/>
    <lineage>
        <taxon>Bacteria</taxon>
        <taxon>Pseudomonadati</taxon>
        <taxon>Bacteroidota</taxon>
        <taxon>Cytophagia</taxon>
        <taxon>Cytophagales</taxon>
        <taxon>Leadbetterellaceae</taxon>
        <taxon>Emticicia</taxon>
    </lineage>
</organism>
<dbReference type="Proteomes" id="UP000293162">
    <property type="component" value="Unassembled WGS sequence"/>
</dbReference>
<evidence type="ECO:0000313" key="1">
    <source>
        <dbReference type="EMBL" id="RYU95321.1"/>
    </source>
</evidence>
<proteinExistence type="predicted"/>
<keyword evidence="2" id="KW-1185">Reference proteome</keyword>
<reference evidence="1 2" key="1">
    <citation type="submission" date="2019-02" db="EMBL/GenBank/DDBJ databases">
        <title>Bacterial novel species Emticicia sp. 17J42-9 isolated from soil.</title>
        <authorList>
            <person name="Jung H.-Y."/>
        </authorList>
    </citation>
    <scope>NUCLEOTIDE SEQUENCE [LARGE SCALE GENOMIC DNA]</scope>
    <source>
        <strain evidence="1 2">17J42-9</strain>
    </source>
</reference>
<dbReference type="AlphaFoldDB" id="A0A4Q5LZH9"/>
<gene>
    <name evidence="1" type="ORF">EWM59_12790</name>
</gene>
<protein>
    <submittedName>
        <fullName evidence="1">Uncharacterized protein</fullName>
    </submittedName>
</protein>
<dbReference type="RefSeq" id="WP_130021370.1">
    <property type="nucleotide sequence ID" value="NZ_SEWF01000016.1"/>
</dbReference>
<dbReference type="EMBL" id="SEWF01000016">
    <property type="protein sequence ID" value="RYU95321.1"/>
    <property type="molecule type" value="Genomic_DNA"/>
</dbReference>
<accession>A0A4Q5LZH9</accession>
<dbReference type="OrthoDB" id="964048at2"/>